<evidence type="ECO:0000256" key="1">
    <source>
        <dbReference type="SAM" id="Phobius"/>
    </source>
</evidence>
<keyword evidence="1" id="KW-0812">Transmembrane</keyword>
<dbReference type="BioCyc" id="LINT1085541:G11IQ-5525-MONOMER"/>
<accession>N1UGR4</accession>
<evidence type="ECO:0000313" key="2">
    <source>
        <dbReference type="EMBL" id="EMY23086.1"/>
    </source>
</evidence>
<reference evidence="2 3" key="1">
    <citation type="submission" date="2013-02" db="EMBL/GenBank/DDBJ databases">
        <authorList>
            <person name="Harkins D.M."/>
            <person name="Durkin A.S."/>
            <person name="Brinkac L.M."/>
            <person name="Haft D.H."/>
            <person name="Selengut J.D."/>
            <person name="Sanka R."/>
            <person name="DePew J."/>
            <person name="Purushe J."/>
            <person name="Picardeau M."/>
            <person name="Werts C."/>
            <person name="Goarant C."/>
            <person name="Vinetz J.M."/>
            <person name="Sutton G.G."/>
            <person name="Nierman W.C."/>
            <person name="Fouts D.E."/>
        </authorList>
    </citation>
    <scope>NUCLEOTIDE SEQUENCE [LARGE SCALE GENOMIC DNA]</scope>
    <source>
        <strain evidence="2 3">200703203</strain>
    </source>
</reference>
<gene>
    <name evidence="2" type="ORF">LEP1GSC115_0179</name>
</gene>
<comment type="caution">
    <text evidence="2">The sequence shown here is derived from an EMBL/GenBank/DDBJ whole genome shotgun (WGS) entry which is preliminary data.</text>
</comment>
<keyword evidence="1" id="KW-0472">Membrane</keyword>
<feature type="transmembrane region" description="Helical" evidence="1">
    <location>
        <begin position="12"/>
        <end position="31"/>
    </location>
</feature>
<dbReference type="AlphaFoldDB" id="N1UGR4"/>
<dbReference type="Proteomes" id="UP000012220">
    <property type="component" value="Unassembled WGS sequence"/>
</dbReference>
<sequence>MKIQYCRESLKVCSNFFLFLLILGFAFLEALRAELESLPEV</sequence>
<dbReference type="EMBL" id="AHNY02000261">
    <property type="protein sequence ID" value="EMY23086.1"/>
    <property type="molecule type" value="Genomic_DNA"/>
</dbReference>
<proteinExistence type="predicted"/>
<protein>
    <submittedName>
        <fullName evidence="2">Uncharacterized protein</fullName>
    </submittedName>
</protein>
<name>N1UGR4_LEPIR</name>
<evidence type="ECO:0000313" key="3">
    <source>
        <dbReference type="Proteomes" id="UP000012220"/>
    </source>
</evidence>
<organism evidence="2 3">
    <name type="scientific">Leptospira interrogans serovar Australis str. 200703203</name>
    <dbReference type="NCBI Taxonomy" id="1085541"/>
    <lineage>
        <taxon>Bacteria</taxon>
        <taxon>Pseudomonadati</taxon>
        <taxon>Spirochaetota</taxon>
        <taxon>Spirochaetia</taxon>
        <taxon>Leptospirales</taxon>
        <taxon>Leptospiraceae</taxon>
        <taxon>Leptospira</taxon>
    </lineage>
</organism>
<keyword evidence="1" id="KW-1133">Transmembrane helix</keyword>